<dbReference type="SMART" id="SM00448">
    <property type="entry name" value="REC"/>
    <property type="match status" value="1"/>
</dbReference>
<comment type="caution">
    <text evidence="12">The sequence shown here is derived from an EMBL/GenBank/DDBJ whole genome shotgun (WGS) entry which is preliminary data.</text>
</comment>
<protein>
    <recommendedName>
        <fullName evidence="2">histidine kinase</fullName>
        <ecNumber evidence="2">2.7.13.3</ecNumber>
    </recommendedName>
</protein>
<dbReference type="EMBL" id="RQGM01000022">
    <property type="protein sequence ID" value="TGL86124.1"/>
    <property type="molecule type" value="Genomic_DNA"/>
</dbReference>
<evidence type="ECO:0000256" key="7">
    <source>
        <dbReference type="ARBA" id="ARBA00022840"/>
    </source>
</evidence>
<dbReference type="InterPro" id="IPR003594">
    <property type="entry name" value="HATPase_dom"/>
</dbReference>
<gene>
    <name evidence="12" type="ORF">EHQ83_05785</name>
</gene>
<dbReference type="GO" id="GO:0000155">
    <property type="term" value="F:phosphorelay sensor kinase activity"/>
    <property type="evidence" value="ECO:0007669"/>
    <property type="project" value="InterPro"/>
</dbReference>
<dbReference type="SUPFAM" id="SSF55874">
    <property type="entry name" value="ATPase domain of HSP90 chaperone/DNA topoisomerase II/histidine kinase"/>
    <property type="match status" value="1"/>
</dbReference>
<dbReference type="AlphaFoldDB" id="A0A6N4QYD9"/>
<sequence length="513" mass="57200">MFPDDSFDVVEVLLVEDDEEDSILFKEYLGDIPYPKYKVTRFQNADAALASIRSDSDRFKIYVIDHFLGPKSGPELLKEIRSASGFAPAVLISGLPESEIASLAEEAGFQGYLDKKTLSTFMLAKVFFSLLQNRNETTFKKENGVTDPLLMRMETISQFAGGIAHDFNNILNIIIANLDLLEMQCKEQPNVLSRVNSAQGAVMRGAEVNKKLLNFSRKQSLNPESVEPDRWIGEYLEKPVEPFPENVRVVFEPGGRGAKCRIDRSEFANCLMHLLQNAKEAVEESGGTVLIETDTISLTSSKESKEFGLEIGNYFLLRIADNGRGVDANIADKIFEPFITTKPKGKSSGLGLSMVFGFVKRSGGKIAFESHPGFGSDFYAYFPLEEQQPNLYPSGNATSGDGSEIFYFTGEGETSKRTSYVFRTLGFQVRRFRELTSFQSELSKVKGKAVLFSECWGESFPQWKEICRNAEKSNSMLKTFYVSASVSENGSENSSEILWPISRKSLVNHFGGL</sequence>
<organism evidence="12 13">
    <name type="scientific">Leptospira yasudae</name>
    <dbReference type="NCBI Taxonomy" id="2202201"/>
    <lineage>
        <taxon>Bacteria</taxon>
        <taxon>Pseudomonadati</taxon>
        <taxon>Spirochaetota</taxon>
        <taxon>Spirochaetia</taxon>
        <taxon>Leptospirales</taxon>
        <taxon>Leptospiraceae</taxon>
        <taxon>Leptospira</taxon>
    </lineage>
</organism>
<reference evidence="12 13" key="1">
    <citation type="journal article" date="2019" name="PLoS Negl. Trop. Dis.">
        <title>Revisiting the worldwide diversity of Leptospira species in the environment.</title>
        <authorList>
            <person name="Vincent A.T."/>
            <person name="Schiettekatte O."/>
            <person name="Bourhy P."/>
            <person name="Veyrier F.J."/>
            <person name="Picardeau M."/>
        </authorList>
    </citation>
    <scope>NUCLEOTIDE SEQUENCE [LARGE SCALE GENOMIC DNA]</scope>
    <source>
        <strain evidence="12 13">201702445</strain>
    </source>
</reference>
<feature type="modified residue" description="4-aspartylphosphate" evidence="9">
    <location>
        <position position="65"/>
    </location>
</feature>
<evidence type="ECO:0000256" key="8">
    <source>
        <dbReference type="ARBA" id="ARBA00023012"/>
    </source>
</evidence>
<dbReference type="CDD" id="cd00156">
    <property type="entry name" value="REC"/>
    <property type="match status" value="1"/>
</dbReference>
<proteinExistence type="predicted"/>
<dbReference type="InterPro" id="IPR011006">
    <property type="entry name" value="CheY-like_superfamily"/>
</dbReference>
<keyword evidence="6" id="KW-0418">Kinase</keyword>
<keyword evidence="4" id="KW-0808">Transferase</keyword>
<evidence type="ECO:0000256" key="5">
    <source>
        <dbReference type="ARBA" id="ARBA00022741"/>
    </source>
</evidence>
<dbReference type="EC" id="2.7.13.3" evidence="2"/>
<dbReference type="InterPro" id="IPR036890">
    <property type="entry name" value="HATPase_C_sf"/>
</dbReference>
<dbReference type="PANTHER" id="PTHR43065:SF46">
    <property type="entry name" value="C4-DICARBOXYLATE TRANSPORT SENSOR PROTEIN DCTB"/>
    <property type="match status" value="1"/>
</dbReference>
<name>A0A6N4QYD9_9LEPT</name>
<accession>A0A6N4QYD9</accession>
<dbReference type="Pfam" id="PF00072">
    <property type="entry name" value="Response_reg"/>
    <property type="match status" value="1"/>
</dbReference>
<dbReference type="Gene3D" id="1.10.287.130">
    <property type="match status" value="1"/>
</dbReference>
<dbReference type="InterPro" id="IPR005467">
    <property type="entry name" value="His_kinase_dom"/>
</dbReference>
<dbReference type="InterPro" id="IPR001789">
    <property type="entry name" value="Sig_transdc_resp-reg_receiver"/>
</dbReference>
<evidence type="ECO:0000256" key="2">
    <source>
        <dbReference type="ARBA" id="ARBA00012438"/>
    </source>
</evidence>
<dbReference type="InterPro" id="IPR003661">
    <property type="entry name" value="HisK_dim/P_dom"/>
</dbReference>
<dbReference type="SUPFAM" id="SSF52172">
    <property type="entry name" value="CheY-like"/>
    <property type="match status" value="1"/>
</dbReference>
<dbReference type="GO" id="GO:0005524">
    <property type="term" value="F:ATP binding"/>
    <property type="evidence" value="ECO:0007669"/>
    <property type="project" value="UniProtKB-KW"/>
</dbReference>
<dbReference type="InterPro" id="IPR036097">
    <property type="entry name" value="HisK_dim/P_sf"/>
</dbReference>
<evidence type="ECO:0000313" key="12">
    <source>
        <dbReference type="EMBL" id="TGL86124.1"/>
    </source>
</evidence>
<evidence type="ECO:0000259" key="10">
    <source>
        <dbReference type="PROSITE" id="PS50109"/>
    </source>
</evidence>
<keyword evidence="7" id="KW-0067">ATP-binding</keyword>
<dbReference type="PANTHER" id="PTHR43065">
    <property type="entry name" value="SENSOR HISTIDINE KINASE"/>
    <property type="match status" value="1"/>
</dbReference>
<evidence type="ECO:0000256" key="4">
    <source>
        <dbReference type="ARBA" id="ARBA00022679"/>
    </source>
</evidence>
<feature type="domain" description="Response regulatory" evidence="11">
    <location>
        <begin position="11"/>
        <end position="130"/>
    </location>
</feature>
<evidence type="ECO:0000256" key="1">
    <source>
        <dbReference type="ARBA" id="ARBA00000085"/>
    </source>
</evidence>
<dbReference type="PRINTS" id="PR00344">
    <property type="entry name" value="BCTRLSENSOR"/>
</dbReference>
<comment type="catalytic activity">
    <reaction evidence="1">
        <text>ATP + protein L-histidine = ADP + protein N-phospho-L-histidine.</text>
        <dbReference type="EC" id="2.7.13.3"/>
    </reaction>
</comment>
<dbReference type="InterPro" id="IPR004358">
    <property type="entry name" value="Sig_transdc_His_kin-like_C"/>
</dbReference>
<keyword evidence="8" id="KW-0902">Two-component regulatory system</keyword>
<evidence type="ECO:0000259" key="11">
    <source>
        <dbReference type="PROSITE" id="PS50110"/>
    </source>
</evidence>
<dbReference type="SMART" id="SM00388">
    <property type="entry name" value="HisKA"/>
    <property type="match status" value="1"/>
</dbReference>
<dbReference type="PROSITE" id="PS50109">
    <property type="entry name" value="HIS_KIN"/>
    <property type="match status" value="1"/>
</dbReference>
<dbReference type="SMART" id="SM00387">
    <property type="entry name" value="HATPase_c"/>
    <property type="match status" value="1"/>
</dbReference>
<keyword evidence="5" id="KW-0547">Nucleotide-binding</keyword>
<dbReference type="PROSITE" id="PS50110">
    <property type="entry name" value="RESPONSE_REGULATORY"/>
    <property type="match status" value="1"/>
</dbReference>
<evidence type="ECO:0000256" key="9">
    <source>
        <dbReference type="PROSITE-ProRule" id="PRU00169"/>
    </source>
</evidence>
<dbReference type="Pfam" id="PF02518">
    <property type="entry name" value="HATPase_c"/>
    <property type="match status" value="1"/>
</dbReference>
<keyword evidence="3 9" id="KW-0597">Phosphoprotein</keyword>
<dbReference type="SUPFAM" id="SSF47384">
    <property type="entry name" value="Homodimeric domain of signal transducing histidine kinase"/>
    <property type="match status" value="1"/>
</dbReference>
<feature type="domain" description="Histidine kinase" evidence="10">
    <location>
        <begin position="162"/>
        <end position="386"/>
    </location>
</feature>
<dbReference type="Gene3D" id="3.30.565.10">
    <property type="entry name" value="Histidine kinase-like ATPase, C-terminal domain"/>
    <property type="match status" value="1"/>
</dbReference>
<evidence type="ECO:0000256" key="6">
    <source>
        <dbReference type="ARBA" id="ARBA00022777"/>
    </source>
</evidence>
<evidence type="ECO:0000256" key="3">
    <source>
        <dbReference type="ARBA" id="ARBA00022553"/>
    </source>
</evidence>
<dbReference type="Gene3D" id="3.40.50.2300">
    <property type="match status" value="1"/>
</dbReference>
<evidence type="ECO:0000313" key="13">
    <source>
        <dbReference type="Proteomes" id="UP000297613"/>
    </source>
</evidence>
<dbReference type="Proteomes" id="UP000297613">
    <property type="component" value="Unassembled WGS sequence"/>
</dbReference>
<dbReference type="RefSeq" id="WP_135569720.1">
    <property type="nucleotide sequence ID" value="NZ_RQGK01000040.1"/>
</dbReference>